<evidence type="ECO:0000313" key="1">
    <source>
        <dbReference type="EMBL" id="SEG01818.1"/>
    </source>
</evidence>
<keyword evidence="2" id="KW-1185">Reference proteome</keyword>
<sequence length="55" mass="6031">MIHFDLFTATDAVTVKPGMNTLKSRIHAMDIVLDLLSQGTRINGGPPIANHCRLE</sequence>
<dbReference type="AlphaFoldDB" id="A0A1H5WR14"/>
<gene>
    <name evidence="1" type="ORF">SAMN05444390_1011139</name>
</gene>
<organism evidence="1 2">
    <name type="scientific">Marinobacterium lutimaris</name>
    <dbReference type="NCBI Taxonomy" id="568106"/>
    <lineage>
        <taxon>Bacteria</taxon>
        <taxon>Pseudomonadati</taxon>
        <taxon>Pseudomonadota</taxon>
        <taxon>Gammaproteobacteria</taxon>
        <taxon>Oceanospirillales</taxon>
        <taxon>Oceanospirillaceae</taxon>
        <taxon>Marinobacterium</taxon>
    </lineage>
</organism>
<reference evidence="1 2" key="1">
    <citation type="submission" date="2016-10" db="EMBL/GenBank/DDBJ databases">
        <authorList>
            <person name="de Groot N.N."/>
        </authorList>
    </citation>
    <scope>NUCLEOTIDE SEQUENCE [LARGE SCALE GENOMIC DNA]</scope>
    <source>
        <strain evidence="1 2">DSM 22012</strain>
    </source>
</reference>
<accession>A0A1H5WR14</accession>
<dbReference type="EMBL" id="FNVQ01000001">
    <property type="protein sequence ID" value="SEG01818.1"/>
    <property type="molecule type" value="Genomic_DNA"/>
</dbReference>
<evidence type="ECO:0000313" key="2">
    <source>
        <dbReference type="Proteomes" id="UP000236745"/>
    </source>
</evidence>
<protein>
    <submittedName>
        <fullName evidence="1">Uncharacterized protein</fullName>
    </submittedName>
</protein>
<name>A0A1H5WR14_9GAMM</name>
<proteinExistence type="predicted"/>
<dbReference type="Proteomes" id="UP000236745">
    <property type="component" value="Unassembled WGS sequence"/>
</dbReference>